<evidence type="ECO:0000256" key="4">
    <source>
        <dbReference type="ARBA" id="ARBA00022801"/>
    </source>
</evidence>
<organism evidence="8 9">
    <name type="scientific">Anaerobacillus isosaccharinicus</name>
    <dbReference type="NCBI Taxonomy" id="1532552"/>
    <lineage>
        <taxon>Bacteria</taxon>
        <taxon>Bacillati</taxon>
        <taxon>Bacillota</taxon>
        <taxon>Bacilli</taxon>
        <taxon>Bacillales</taxon>
        <taxon>Bacillaceae</taxon>
        <taxon>Anaerobacillus</taxon>
    </lineage>
</organism>
<name>A0A7S7RCR9_9BACI</name>
<evidence type="ECO:0000256" key="5">
    <source>
        <dbReference type="ARBA" id="ARBA00022807"/>
    </source>
</evidence>
<proteinExistence type="inferred from homology"/>
<dbReference type="SUPFAM" id="SSF54001">
    <property type="entry name" value="Cysteine proteinases"/>
    <property type="match status" value="1"/>
</dbReference>
<dbReference type="Pfam" id="PF00877">
    <property type="entry name" value="NLPC_P60"/>
    <property type="match status" value="1"/>
</dbReference>
<dbReference type="EMBL" id="CP063356">
    <property type="protein sequence ID" value="QOY37203.1"/>
    <property type="molecule type" value="Genomic_DNA"/>
</dbReference>
<dbReference type="OrthoDB" id="9813368at2"/>
<evidence type="ECO:0000259" key="7">
    <source>
        <dbReference type="PROSITE" id="PS51935"/>
    </source>
</evidence>
<dbReference type="GO" id="GO:0006508">
    <property type="term" value="P:proteolysis"/>
    <property type="evidence" value="ECO:0007669"/>
    <property type="project" value="UniProtKB-KW"/>
</dbReference>
<dbReference type="Proteomes" id="UP000180175">
    <property type="component" value="Chromosome"/>
</dbReference>
<reference evidence="8 9" key="1">
    <citation type="journal article" date="2017" name="Genome Announc.">
        <title>Draft Genome Sequences of Four Alkaliphilic Bacteria Belonging to the Anaerobacillus Genus.</title>
        <authorList>
            <person name="Bassil N.M."/>
            <person name="Lloyd J.R."/>
        </authorList>
    </citation>
    <scope>NUCLEOTIDE SEQUENCE [LARGE SCALE GENOMIC DNA]</scope>
    <source>
        <strain evidence="8 9">NB2006</strain>
    </source>
</reference>
<evidence type="ECO:0000256" key="2">
    <source>
        <dbReference type="ARBA" id="ARBA00022670"/>
    </source>
</evidence>
<dbReference type="InterPro" id="IPR038765">
    <property type="entry name" value="Papain-like_cys_pep_sf"/>
</dbReference>
<dbReference type="Pfam" id="PF00395">
    <property type="entry name" value="SLH"/>
    <property type="match status" value="3"/>
</dbReference>
<evidence type="ECO:0000313" key="9">
    <source>
        <dbReference type="Proteomes" id="UP000180175"/>
    </source>
</evidence>
<dbReference type="PROSITE" id="PS51935">
    <property type="entry name" value="NLPC_P60"/>
    <property type="match status" value="1"/>
</dbReference>
<dbReference type="InterPro" id="IPR001119">
    <property type="entry name" value="SLH_dom"/>
</dbReference>
<gene>
    <name evidence="8" type="ORF">AWH56_006100</name>
</gene>
<keyword evidence="2" id="KW-0645">Protease</keyword>
<dbReference type="GO" id="GO:0008234">
    <property type="term" value="F:cysteine-type peptidase activity"/>
    <property type="evidence" value="ECO:0007669"/>
    <property type="project" value="UniProtKB-KW"/>
</dbReference>
<evidence type="ECO:0000256" key="1">
    <source>
        <dbReference type="ARBA" id="ARBA00007074"/>
    </source>
</evidence>
<dbReference type="PANTHER" id="PTHR47053:SF1">
    <property type="entry name" value="MUREIN DD-ENDOPEPTIDASE MEPH-RELATED"/>
    <property type="match status" value="1"/>
</dbReference>
<feature type="domain" description="NlpC/P60" evidence="7">
    <location>
        <begin position="29"/>
        <end position="151"/>
    </location>
</feature>
<evidence type="ECO:0000259" key="6">
    <source>
        <dbReference type="PROSITE" id="PS51272"/>
    </source>
</evidence>
<accession>A0A7S7RCR9</accession>
<keyword evidence="9" id="KW-1185">Reference proteome</keyword>
<dbReference type="RefSeq" id="WP_083388539.1">
    <property type="nucleotide sequence ID" value="NZ_CP063356.2"/>
</dbReference>
<dbReference type="AlphaFoldDB" id="A0A7S7RCR9"/>
<keyword evidence="4" id="KW-0378">Hydrolase</keyword>
<dbReference type="PANTHER" id="PTHR47053">
    <property type="entry name" value="MUREIN DD-ENDOPEPTIDASE MEPH-RELATED"/>
    <property type="match status" value="1"/>
</dbReference>
<protein>
    <submittedName>
        <fullName evidence="8">S-layer homology domain-containing protein</fullName>
    </submittedName>
</protein>
<feature type="domain" description="SLH" evidence="6">
    <location>
        <begin position="165"/>
        <end position="223"/>
    </location>
</feature>
<dbReference type="KEGG" id="aia:AWH56_006100"/>
<evidence type="ECO:0000313" key="8">
    <source>
        <dbReference type="EMBL" id="QOY37203.1"/>
    </source>
</evidence>
<feature type="domain" description="SLH" evidence="6">
    <location>
        <begin position="224"/>
        <end position="287"/>
    </location>
</feature>
<comment type="similarity">
    <text evidence="1">Belongs to the peptidase C40 family.</text>
</comment>
<evidence type="ECO:0000256" key="3">
    <source>
        <dbReference type="ARBA" id="ARBA00022729"/>
    </source>
</evidence>
<keyword evidence="3" id="KW-0732">Signal</keyword>
<reference evidence="8 9" key="2">
    <citation type="journal article" date="2019" name="Int. J. Syst. Evol. Microbiol.">
        <title>Anaerobacillus isosaccharinicus sp. nov., an alkaliphilic bacterium which degrades isosaccharinic acid.</title>
        <authorList>
            <person name="Bassil N.M."/>
            <person name="Lloyd J.R."/>
        </authorList>
    </citation>
    <scope>NUCLEOTIDE SEQUENCE [LARGE SCALE GENOMIC DNA]</scope>
    <source>
        <strain evidence="8 9">NB2006</strain>
    </source>
</reference>
<dbReference type="PROSITE" id="PS51272">
    <property type="entry name" value="SLH"/>
    <property type="match status" value="3"/>
</dbReference>
<feature type="domain" description="SLH" evidence="6">
    <location>
        <begin position="288"/>
        <end position="341"/>
    </location>
</feature>
<sequence>MKRKQHLLKMIIVMLVITLILPVHNVSASTSAEDLVDYALEFKGTKYKFGGTTPKTGFDCSGFLLYVFNNFDIDLPRTSVDQFKIGEKVEKKDLIKGDLVFFKNTYKKGISHSGIYVGDNKFISAKSSGVKVESLNHSYWGPKYAGARRIIEEPEEVEEVLEELALGRYYDVPESHWGYEAVYEMSHKGIVNGFEQSHFKPNELLTRAQLAVMLNRELKLTAKNPATFSDVSKTDSSYQAITALQEAGIITGFSNGTFQPNEPVTRAQMAIILQRAYKLAETEVKTAKQTFSDVPDDHPAYEAIQLMRANGITTGYPDGTYQPDEYTSRIEFTVFLYRVIK</sequence>
<dbReference type="Gene3D" id="3.90.1720.10">
    <property type="entry name" value="endopeptidase domain like (from Nostoc punctiforme)"/>
    <property type="match status" value="1"/>
</dbReference>
<dbReference type="InterPro" id="IPR051202">
    <property type="entry name" value="Peptidase_C40"/>
</dbReference>
<dbReference type="InterPro" id="IPR000064">
    <property type="entry name" value="NLP_P60_dom"/>
</dbReference>
<keyword evidence="5" id="KW-0788">Thiol protease</keyword>